<dbReference type="CDD" id="cd04301">
    <property type="entry name" value="NAT_SF"/>
    <property type="match status" value="1"/>
</dbReference>
<dbReference type="Pfam" id="PF00583">
    <property type="entry name" value="Acetyltransf_1"/>
    <property type="match status" value="1"/>
</dbReference>
<dbReference type="EMBL" id="VSSQ01000618">
    <property type="protein sequence ID" value="MPL98623.1"/>
    <property type="molecule type" value="Genomic_DNA"/>
</dbReference>
<protein>
    <recommendedName>
        <fullName evidence="3">N-acetyltransferase domain-containing protein</fullName>
    </recommendedName>
</protein>
<evidence type="ECO:0000256" key="2">
    <source>
        <dbReference type="ARBA" id="ARBA00023315"/>
    </source>
</evidence>
<keyword evidence="2" id="KW-0012">Acyltransferase</keyword>
<evidence type="ECO:0000256" key="1">
    <source>
        <dbReference type="ARBA" id="ARBA00022679"/>
    </source>
</evidence>
<dbReference type="PANTHER" id="PTHR43420:SF12">
    <property type="entry name" value="N-ACETYLTRANSFERASE DOMAIN-CONTAINING PROTEIN"/>
    <property type="match status" value="1"/>
</dbReference>
<feature type="domain" description="N-acetyltransferase" evidence="3">
    <location>
        <begin position="1"/>
        <end position="137"/>
    </location>
</feature>
<keyword evidence="1" id="KW-0808">Transferase</keyword>
<dbReference type="InterPro" id="IPR000182">
    <property type="entry name" value="GNAT_dom"/>
</dbReference>
<reference evidence="4" key="1">
    <citation type="submission" date="2019-08" db="EMBL/GenBank/DDBJ databases">
        <authorList>
            <person name="Kucharzyk K."/>
            <person name="Murdoch R.W."/>
            <person name="Higgins S."/>
            <person name="Loffler F."/>
        </authorList>
    </citation>
    <scope>NUCLEOTIDE SEQUENCE</scope>
</reference>
<dbReference type="InterPro" id="IPR016181">
    <property type="entry name" value="Acyl_CoA_acyltransferase"/>
</dbReference>
<dbReference type="GO" id="GO:0016747">
    <property type="term" value="F:acyltransferase activity, transferring groups other than amino-acyl groups"/>
    <property type="evidence" value="ECO:0007669"/>
    <property type="project" value="InterPro"/>
</dbReference>
<dbReference type="Gene3D" id="3.40.630.30">
    <property type="match status" value="1"/>
</dbReference>
<evidence type="ECO:0000313" key="4">
    <source>
        <dbReference type="EMBL" id="MPL98623.1"/>
    </source>
</evidence>
<dbReference type="PROSITE" id="PS51186">
    <property type="entry name" value="GNAT"/>
    <property type="match status" value="1"/>
</dbReference>
<proteinExistence type="predicted"/>
<evidence type="ECO:0000259" key="3">
    <source>
        <dbReference type="PROSITE" id="PS51186"/>
    </source>
</evidence>
<organism evidence="4">
    <name type="scientific">bioreactor metagenome</name>
    <dbReference type="NCBI Taxonomy" id="1076179"/>
    <lineage>
        <taxon>unclassified sequences</taxon>
        <taxon>metagenomes</taxon>
        <taxon>ecological metagenomes</taxon>
    </lineage>
</organism>
<dbReference type="InterPro" id="IPR050680">
    <property type="entry name" value="YpeA/RimI_acetyltransf"/>
</dbReference>
<name>A0A644W851_9ZZZZ</name>
<sequence length="137" mass="16527">MIKKAKKENLKDLYDLEKEVFQDDSFALTKSAFRYHILKNNLYIFEKDEKIVGYILWLERKNYFRLYSLAIDINFQGLGIASKLLEYSFEKLRNKNFSLEVKTKNIKAIKLYEKYGFKIKKVLKDYYEDSDGYLMIK</sequence>
<dbReference type="PANTHER" id="PTHR43420">
    <property type="entry name" value="ACETYLTRANSFERASE"/>
    <property type="match status" value="1"/>
</dbReference>
<comment type="caution">
    <text evidence="4">The sequence shown here is derived from an EMBL/GenBank/DDBJ whole genome shotgun (WGS) entry which is preliminary data.</text>
</comment>
<dbReference type="AlphaFoldDB" id="A0A644W851"/>
<dbReference type="SUPFAM" id="SSF55729">
    <property type="entry name" value="Acyl-CoA N-acyltransferases (Nat)"/>
    <property type="match status" value="1"/>
</dbReference>
<gene>
    <name evidence="4" type="ORF">SDC9_44829</name>
</gene>
<accession>A0A644W851</accession>